<organism evidence="1 2">
    <name type="scientific">Deinococcus seoulensis</name>
    <dbReference type="NCBI Taxonomy" id="1837379"/>
    <lineage>
        <taxon>Bacteria</taxon>
        <taxon>Thermotogati</taxon>
        <taxon>Deinococcota</taxon>
        <taxon>Deinococci</taxon>
        <taxon>Deinococcales</taxon>
        <taxon>Deinococcaceae</taxon>
        <taxon>Deinococcus</taxon>
    </lineage>
</organism>
<evidence type="ECO:0000313" key="1">
    <source>
        <dbReference type="EMBL" id="GGR67692.1"/>
    </source>
</evidence>
<dbReference type="EMBL" id="BMQM01000026">
    <property type="protein sequence ID" value="GGR67692.1"/>
    <property type="molecule type" value="Genomic_DNA"/>
</dbReference>
<comment type="caution">
    <text evidence="1">The sequence shown here is derived from an EMBL/GenBank/DDBJ whole genome shotgun (WGS) entry which is preliminary data.</text>
</comment>
<protein>
    <submittedName>
        <fullName evidence="1">Uncharacterized protein</fullName>
    </submittedName>
</protein>
<name>A0ABQ2RUW1_9DEIO</name>
<dbReference type="Proteomes" id="UP000634308">
    <property type="component" value="Unassembled WGS sequence"/>
</dbReference>
<accession>A0ABQ2RUW1</accession>
<reference evidence="2" key="1">
    <citation type="journal article" date="2019" name="Int. J. Syst. Evol. Microbiol.">
        <title>The Global Catalogue of Microorganisms (GCM) 10K type strain sequencing project: providing services to taxonomists for standard genome sequencing and annotation.</title>
        <authorList>
            <consortium name="The Broad Institute Genomics Platform"/>
            <consortium name="The Broad Institute Genome Sequencing Center for Infectious Disease"/>
            <person name="Wu L."/>
            <person name="Ma J."/>
        </authorList>
    </citation>
    <scope>NUCLEOTIDE SEQUENCE [LARGE SCALE GENOMIC DNA]</scope>
    <source>
        <strain evidence="2">JCM 31404</strain>
    </source>
</reference>
<proteinExistence type="predicted"/>
<sequence length="83" mass="8940">MFRILPREEYVYCVHLWEHLHSPIDRPCRALPWAAAQGVQSACQMARVRAETGAGRKGPPGVVTGGLTGLCEGVGLAAQGPWT</sequence>
<keyword evidence="2" id="KW-1185">Reference proteome</keyword>
<evidence type="ECO:0000313" key="2">
    <source>
        <dbReference type="Proteomes" id="UP000634308"/>
    </source>
</evidence>
<gene>
    <name evidence="1" type="ORF">GCM10008959_32280</name>
</gene>